<dbReference type="PANTHER" id="PTHR14939:SF5">
    <property type="entry name" value="F-BOX ONLY PROTEIN 22"/>
    <property type="match status" value="1"/>
</dbReference>
<dbReference type="GO" id="GO:0005886">
    <property type="term" value="C:plasma membrane"/>
    <property type="evidence" value="ECO:0007669"/>
    <property type="project" value="UniProtKB-SubCell"/>
</dbReference>
<keyword evidence="2" id="KW-1003">Cell membrane</keyword>
<evidence type="ECO:0000256" key="3">
    <source>
        <dbReference type="ARBA" id="ARBA00022692"/>
    </source>
</evidence>
<evidence type="ECO:0000313" key="8">
    <source>
        <dbReference type="EMBL" id="KAB0572805.1"/>
    </source>
</evidence>
<organism evidence="8 9">
    <name type="scientific">Ideonella dechloratans</name>
    <dbReference type="NCBI Taxonomy" id="36863"/>
    <lineage>
        <taxon>Bacteria</taxon>
        <taxon>Pseudomonadati</taxon>
        <taxon>Pseudomonadota</taxon>
        <taxon>Betaproteobacteria</taxon>
        <taxon>Burkholderiales</taxon>
        <taxon>Sphaerotilaceae</taxon>
        <taxon>Ideonella</taxon>
    </lineage>
</organism>
<dbReference type="SMART" id="SM00897">
    <property type="entry name" value="FIST"/>
    <property type="match status" value="1"/>
</dbReference>
<evidence type="ECO:0000256" key="5">
    <source>
        <dbReference type="ARBA" id="ARBA00023136"/>
    </source>
</evidence>
<dbReference type="InterPro" id="IPR019494">
    <property type="entry name" value="FIST_C"/>
</dbReference>
<dbReference type="PIRSF" id="PIRSF018953">
    <property type="entry name" value="UCP018953"/>
    <property type="match status" value="1"/>
</dbReference>
<dbReference type="RefSeq" id="WP_151126022.1">
    <property type="nucleotide sequence ID" value="NZ_CP088081.1"/>
</dbReference>
<keyword evidence="9" id="KW-1185">Reference proteome</keyword>
<dbReference type="PANTHER" id="PTHR14939">
    <property type="entry name" value="F-BOX ONLY PROTEIN 22"/>
    <property type="match status" value="1"/>
</dbReference>
<sequence>MTEACLSAALLGHATHPDAHMALALAAAQLESQRAGRPGFQARLGLLYLTEAYAGQAEALLDEIRQRWPGLQLAGTVGVGIAASGVEYWDEPALALLLLDLPTDQFRVFSGRHPLEGDTPWTALVHADPSTPDLSELVGELAERTGSGQLFGGVASARNRAVQLANGVFAGGLSGVAFSPAVDLVSRMTQGCQPIGPTRTVTAAERNLVLTLDEQPALLFLLKDLGMRLSEPDPLMQRLRSVLAGLTDAGDADRARGGQFGVDTRVRHLVGLDPTRQAVAIADWVEPGQQLAFCQRDVEMARRDLVRICAEIRDELAGDEESGLPPRRPVGALYISCTGRGGGHFGGPSAELQIVRHALGDVPLVGFFAAGEIAGRHLVSYTGVLTVFAVPDEGQAG</sequence>
<dbReference type="SMART" id="SM01204">
    <property type="entry name" value="FIST_C"/>
    <property type="match status" value="1"/>
</dbReference>
<dbReference type="Pfam" id="PF10442">
    <property type="entry name" value="FIST_C"/>
    <property type="match status" value="1"/>
</dbReference>
<evidence type="ECO:0000256" key="4">
    <source>
        <dbReference type="ARBA" id="ARBA00022989"/>
    </source>
</evidence>
<keyword evidence="3" id="KW-0812">Transmembrane</keyword>
<protein>
    <recommendedName>
        <fullName evidence="10">Histidine kinase</fullName>
    </recommendedName>
</protein>
<evidence type="ECO:0000313" key="9">
    <source>
        <dbReference type="Proteomes" id="UP000430120"/>
    </source>
</evidence>
<comment type="caution">
    <text evidence="8">The sequence shown here is derived from an EMBL/GenBank/DDBJ whole genome shotgun (WGS) entry which is preliminary data.</text>
</comment>
<accession>A0A643F3Y7</accession>
<comment type="subcellular location">
    <subcellularLocation>
        <location evidence="1">Cell membrane</location>
        <topology evidence="1">Multi-pass membrane protein</topology>
    </subcellularLocation>
</comment>
<gene>
    <name evidence="8" type="ORF">F7Q92_21035</name>
</gene>
<dbReference type="EMBL" id="VZPB01000100">
    <property type="protein sequence ID" value="KAB0572805.1"/>
    <property type="molecule type" value="Genomic_DNA"/>
</dbReference>
<dbReference type="Pfam" id="PF08495">
    <property type="entry name" value="FIST"/>
    <property type="match status" value="1"/>
</dbReference>
<proteinExistence type="predicted"/>
<evidence type="ECO:0000256" key="2">
    <source>
        <dbReference type="ARBA" id="ARBA00022475"/>
    </source>
</evidence>
<feature type="domain" description="FIST" evidence="6">
    <location>
        <begin position="42"/>
        <end position="216"/>
    </location>
</feature>
<evidence type="ECO:0000259" key="6">
    <source>
        <dbReference type="SMART" id="SM00897"/>
    </source>
</evidence>
<dbReference type="InterPro" id="IPR016741">
    <property type="entry name" value="UCP018953"/>
</dbReference>
<name>A0A643F3Y7_IDEDE</name>
<keyword evidence="4" id="KW-1133">Transmembrane helix</keyword>
<dbReference type="OrthoDB" id="9770435at2"/>
<evidence type="ECO:0000256" key="1">
    <source>
        <dbReference type="ARBA" id="ARBA00004651"/>
    </source>
</evidence>
<evidence type="ECO:0008006" key="10">
    <source>
        <dbReference type="Google" id="ProtNLM"/>
    </source>
</evidence>
<evidence type="ECO:0000259" key="7">
    <source>
        <dbReference type="SMART" id="SM01204"/>
    </source>
</evidence>
<feature type="domain" description="FIST C-domain" evidence="7">
    <location>
        <begin position="217"/>
        <end position="376"/>
    </location>
</feature>
<dbReference type="InterPro" id="IPR013702">
    <property type="entry name" value="FIST_domain_N"/>
</dbReference>
<keyword evidence="5" id="KW-0472">Membrane</keyword>
<dbReference type="Proteomes" id="UP000430120">
    <property type="component" value="Unassembled WGS sequence"/>
</dbReference>
<reference evidence="8 9" key="1">
    <citation type="submission" date="2019-09" db="EMBL/GenBank/DDBJ databases">
        <title>Draft genome sequences of 48 bacterial type strains from the CCUG.</title>
        <authorList>
            <person name="Tunovic T."/>
            <person name="Pineiro-Iglesias B."/>
            <person name="Unosson C."/>
            <person name="Inganas E."/>
            <person name="Ohlen M."/>
            <person name="Cardew S."/>
            <person name="Jensie-Markopoulos S."/>
            <person name="Salva-Serra F."/>
            <person name="Jaen-Luchoro D."/>
            <person name="Karlsson R."/>
            <person name="Svensson-Stadler L."/>
            <person name="Chun J."/>
            <person name="Moore E."/>
        </authorList>
    </citation>
    <scope>NUCLEOTIDE SEQUENCE [LARGE SCALE GENOMIC DNA]</scope>
    <source>
        <strain evidence="8 9">CCUG 30977</strain>
    </source>
</reference>
<dbReference type="AlphaFoldDB" id="A0A643F3Y7"/>